<proteinExistence type="predicted"/>
<dbReference type="AlphaFoldDB" id="A0AAW8G9N2"/>
<dbReference type="RefSeq" id="WP_307183933.1">
    <property type="nucleotide sequence ID" value="NZ_JAUTBB010000001.1"/>
</dbReference>
<reference evidence="1" key="1">
    <citation type="submission" date="2023-07" db="EMBL/GenBank/DDBJ databases">
        <title>Functional and genomic diversity of the sorghum phyllosphere microbiome.</title>
        <authorList>
            <person name="Shade A."/>
        </authorList>
    </citation>
    <scope>NUCLEOTIDE SEQUENCE</scope>
    <source>
        <strain evidence="1">SORGH_AS_0908</strain>
    </source>
</reference>
<accession>A0AAW8G9N2</accession>
<evidence type="ECO:0000313" key="1">
    <source>
        <dbReference type="EMBL" id="MDQ1117930.1"/>
    </source>
</evidence>
<comment type="caution">
    <text evidence="1">The sequence shown here is derived from an EMBL/GenBank/DDBJ whole genome shotgun (WGS) entry which is preliminary data.</text>
</comment>
<name>A0AAW8G9N2_9GAMM</name>
<protein>
    <submittedName>
        <fullName evidence="1">Uncharacterized protein</fullName>
    </submittedName>
</protein>
<dbReference type="Proteomes" id="UP001234354">
    <property type="component" value="Unassembled WGS sequence"/>
</dbReference>
<sequence>MHQRVNGLLNSGVYFFLDGYDHVLRGFALEYVPRGLYVWNFRFPLFDFFGPNLSYSNRLSEGSFIDKAEKTEEEIVDFVLASPELAESLSGEPMTLLDFNKFLHRSHAFLNPHAQLIYAASLTLLNQEPQALAVLEKIPSTLHPKDVPSLKNLIIGIENGTAREILDDVCRKNLITLGISHLR</sequence>
<gene>
    <name evidence="1" type="ORF">QE383_000238</name>
</gene>
<evidence type="ECO:0000313" key="2">
    <source>
        <dbReference type="Proteomes" id="UP001234354"/>
    </source>
</evidence>
<dbReference type="EMBL" id="JAUTBB010000001">
    <property type="protein sequence ID" value="MDQ1117930.1"/>
    <property type="molecule type" value="Genomic_DNA"/>
</dbReference>
<organism evidence="1 2">
    <name type="scientific">Pseudoxanthomonas winnipegensis</name>
    <dbReference type="NCBI Taxonomy" id="2480810"/>
    <lineage>
        <taxon>Bacteria</taxon>
        <taxon>Pseudomonadati</taxon>
        <taxon>Pseudomonadota</taxon>
        <taxon>Gammaproteobacteria</taxon>
        <taxon>Lysobacterales</taxon>
        <taxon>Lysobacteraceae</taxon>
        <taxon>Pseudoxanthomonas</taxon>
    </lineage>
</organism>